<dbReference type="InterPro" id="IPR036389">
    <property type="entry name" value="RNase_III_sf"/>
</dbReference>
<evidence type="ECO:0000259" key="3">
    <source>
        <dbReference type="PROSITE" id="PS50137"/>
    </source>
</evidence>
<keyword evidence="1 2" id="KW-0694">RNA-binding</keyword>
<dbReference type="Gene3D" id="3.30.160.20">
    <property type="match status" value="1"/>
</dbReference>
<dbReference type="SMART" id="SM00358">
    <property type="entry name" value="DSRM"/>
    <property type="match status" value="1"/>
</dbReference>
<gene>
    <name evidence="5" type="ORF">B0H15DRAFT_812091</name>
</gene>
<evidence type="ECO:0000259" key="4">
    <source>
        <dbReference type="PROSITE" id="PS50142"/>
    </source>
</evidence>
<dbReference type="SUPFAM" id="SSF54768">
    <property type="entry name" value="dsRNA-binding domain-like"/>
    <property type="match status" value="1"/>
</dbReference>
<reference evidence="5" key="1">
    <citation type="submission" date="2023-03" db="EMBL/GenBank/DDBJ databases">
        <title>Massive genome expansion in bonnet fungi (Mycena s.s.) driven by repeated elements and novel gene families across ecological guilds.</title>
        <authorList>
            <consortium name="Lawrence Berkeley National Laboratory"/>
            <person name="Harder C.B."/>
            <person name="Miyauchi S."/>
            <person name="Viragh M."/>
            <person name="Kuo A."/>
            <person name="Thoen E."/>
            <person name="Andreopoulos B."/>
            <person name="Lu D."/>
            <person name="Skrede I."/>
            <person name="Drula E."/>
            <person name="Henrissat B."/>
            <person name="Morin E."/>
            <person name="Kohler A."/>
            <person name="Barry K."/>
            <person name="LaButti K."/>
            <person name="Morin E."/>
            <person name="Salamov A."/>
            <person name="Lipzen A."/>
            <person name="Mereny Z."/>
            <person name="Hegedus B."/>
            <person name="Baldrian P."/>
            <person name="Stursova M."/>
            <person name="Weitz H."/>
            <person name="Taylor A."/>
            <person name="Grigoriev I.V."/>
            <person name="Nagy L.G."/>
            <person name="Martin F."/>
            <person name="Kauserud H."/>
        </authorList>
    </citation>
    <scope>NUCLEOTIDE SEQUENCE</scope>
    <source>
        <strain evidence="5">CBHHK173m</strain>
    </source>
</reference>
<organism evidence="5 6">
    <name type="scientific">Mycena belliarum</name>
    <dbReference type="NCBI Taxonomy" id="1033014"/>
    <lineage>
        <taxon>Eukaryota</taxon>
        <taxon>Fungi</taxon>
        <taxon>Dikarya</taxon>
        <taxon>Basidiomycota</taxon>
        <taxon>Agaricomycotina</taxon>
        <taxon>Agaricomycetes</taxon>
        <taxon>Agaricomycetidae</taxon>
        <taxon>Agaricales</taxon>
        <taxon>Marasmiineae</taxon>
        <taxon>Mycenaceae</taxon>
        <taxon>Mycena</taxon>
    </lineage>
</organism>
<dbReference type="InterPro" id="IPR014720">
    <property type="entry name" value="dsRBD_dom"/>
</dbReference>
<dbReference type="SMART" id="SM00535">
    <property type="entry name" value="RIBOc"/>
    <property type="match status" value="1"/>
</dbReference>
<sequence>MSIPPLPKIDGDVDIMFDIFTHKSLQGNHGTNDEYGDTNRLVELGARALQLALTSHFFYKRPVLTADEISEHAQKAISDTTLRDCLSASNIRAKYRGLPDLLDSPEECRRFFHSYIGALYIRNGINHVQAWVSALVDPNANVNSFGTPPPQFGIGMPPPPPLSIPPPLPQHNSTPMQNSGYPIVTLSLMNEKAMTRGVSVTYPAQSTGPSHAPTWTVSCCIQGIEKGRGTGSSQKKAKEEAARQAYQALGW</sequence>
<keyword evidence="6" id="KW-1185">Reference proteome</keyword>
<dbReference type="InterPro" id="IPR000999">
    <property type="entry name" value="RNase_III_dom"/>
</dbReference>
<protein>
    <recommendedName>
        <fullName evidence="7">DRBM domain-containing protein</fullName>
    </recommendedName>
</protein>
<evidence type="ECO:0008006" key="7">
    <source>
        <dbReference type="Google" id="ProtNLM"/>
    </source>
</evidence>
<dbReference type="GO" id="GO:0006396">
    <property type="term" value="P:RNA processing"/>
    <property type="evidence" value="ECO:0007669"/>
    <property type="project" value="InterPro"/>
</dbReference>
<dbReference type="CDD" id="cd10845">
    <property type="entry name" value="DSRM_RNAse_III_family"/>
    <property type="match status" value="1"/>
</dbReference>
<name>A0AAD6XXQ7_9AGAR</name>
<dbReference type="GO" id="GO:0003723">
    <property type="term" value="F:RNA binding"/>
    <property type="evidence" value="ECO:0007669"/>
    <property type="project" value="UniProtKB-UniRule"/>
</dbReference>
<feature type="domain" description="RNase III" evidence="4">
    <location>
        <begin position="1"/>
        <end position="124"/>
    </location>
</feature>
<proteinExistence type="predicted"/>
<dbReference type="Gene3D" id="1.10.1520.10">
    <property type="entry name" value="Ribonuclease III domain"/>
    <property type="match status" value="1"/>
</dbReference>
<dbReference type="GO" id="GO:0004525">
    <property type="term" value="F:ribonuclease III activity"/>
    <property type="evidence" value="ECO:0007669"/>
    <property type="project" value="InterPro"/>
</dbReference>
<dbReference type="Proteomes" id="UP001222325">
    <property type="component" value="Unassembled WGS sequence"/>
</dbReference>
<dbReference type="PROSITE" id="PS50137">
    <property type="entry name" value="DS_RBD"/>
    <property type="match status" value="1"/>
</dbReference>
<evidence type="ECO:0000313" key="5">
    <source>
        <dbReference type="EMBL" id="KAJ7103383.1"/>
    </source>
</evidence>
<evidence type="ECO:0000313" key="6">
    <source>
        <dbReference type="Proteomes" id="UP001222325"/>
    </source>
</evidence>
<dbReference type="EMBL" id="JARJCN010000002">
    <property type="protein sequence ID" value="KAJ7103383.1"/>
    <property type="molecule type" value="Genomic_DNA"/>
</dbReference>
<evidence type="ECO:0000256" key="2">
    <source>
        <dbReference type="PROSITE-ProRule" id="PRU00266"/>
    </source>
</evidence>
<feature type="domain" description="DRBM" evidence="3">
    <location>
        <begin position="181"/>
        <end position="251"/>
    </location>
</feature>
<dbReference type="PROSITE" id="PS50142">
    <property type="entry name" value="RNASE_3_2"/>
    <property type="match status" value="1"/>
</dbReference>
<dbReference type="SUPFAM" id="SSF69065">
    <property type="entry name" value="RNase III domain-like"/>
    <property type="match status" value="1"/>
</dbReference>
<evidence type="ECO:0000256" key="1">
    <source>
        <dbReference type="ARBA" id="ARBA00022884"/>
    </source>
</evidence>
<accession>A0AAD6XXQ7</accession>
<dbReference type="AlphaFoldDB" id="A0AAD6XXQ7"/>
<comment type="caution">
    <text evidence="5">The sequence shown here is derived from an EMBL/GenBank/DDBJ whole genome shotgun (WGS) entry which is preliminary data.</text>
</comment>
<dbReference type="Pfam" id="PF00035">
    <property type="entry name" value="dsrm"/>
    <property type="match status" value="1"/>
</dbReference>